<dbReference type="InterPro" id="IPR005845">
    <property type="entry name" value="A-D-PHexomutase_a/b/a-II"/>
</dbReference>
<dbReference type="GO" id="GO:0008973">
    <property type="term" value="F:phosphopentomutase activity"/>
    <property type="evidence" value="ECO:0007669"/>
    <property type="project" value="TreeGrafter"/>
</dbReference>
<evidence type="ECO:0000256" key="5">
    <source>
        <dbReference type="ARBA" id="ARBA00010231"/>
    </source>
</evidence>
<dbReference type="Pfam" id="PF00408">
    <property type="entry name" value="PGM_PMM_IV"/>
    <property type="match status" value="1"/>
</dbReference>
<feature type="domain" description="Alpha-D-phosphohexomutase alpha/beta/alpha" evidence="18">
    <location>
        <begin position="220"/>
        <end position="314"/>
    </location>
</feature>
<evidence type="ECO:0000256" key="14">
    <source>
        <dbReference type="ARBA" id="ARBA00041467"/>
    </source>
</evidence>
<evidence type="ECO:0000256" key="11">
    <source>
        <dbReference type="ARBA" id="ARBA00023235"/>
    </source>
</evidence>
<dbReference type="GO" id="GO:0004614">
    <property type="term" value="F:phosphoglucomutase activity"/>
    <property type="evidence" value="ECO:0007669"/>
    <property type="project" value="UniProtKB-EC"/>
</dbReference>
<gene>
    <name evidence="20" type="ORF">DS745_06280</name>
</gene>
<dbReference type="CDD" id="cd05799">
    <property type="entry name" value="PGM2"/>
    <property type="match status" value="1"/>
</dbReference>
<evidence type="ECO:0000313" key="20">
    <source>
        <dbReference type="EMBL" id="RXJ02575.1"/>
    </source>
</evidence>
<dbReference type="GO" id="GO:0006006">
    <property type="term" value="P:glucose metabolic process"/>
    <property type="evidence" value="ECO:0007669"/>
    <property type="project" value="UniProtKB-KW"/>
</dbReference>
<dbReference type="InterPro" id="IPR016055">
    <property type="entry name" value="A-D-PHexomutase_a/b/a-I/II/III"/>
</dbReference>
<keyword evidence="9 15" id="KW-0479">Metal-binding</keyword>
<protein>
    <recommendedName>
        <fullName evidence="12">Phosphoglucomutase</fullName>
        <ecNumber evidence="6">5.4.2.2</ecNumber>
    </recommendedName>
    <alternativeName>
        <fullName evidence="14">Alpha-phosphoglucomutase</fullName>
    </alternativeName>
    <alternativeName>
        <fullName evidence="13">Glucose phosphomutase</fullName>
    </alternativeName>
</protein>
<evidence type="ECO:0000256" key="4">
    <source>
        <dbReference type="ARBA" id="ARBA00005189"/>
    </source>
</evidence>
<organism evidence="20 21">
    <name type="scientific">Anaerobacillus alkaliphilus</name>
    <dbReference type="NCBI Taxonomy" id="1548597"/>
    <lineage>
        <taxon>Bacteria</taxon>
        <taxon>Bacillati</taxon>
        <taxon>Bacillota</taxon>
        <taxon>Bacilli</taxon>
        <taxon>Bacillales</taxon>
        <taxon>Bacillaceae</taxon>
        <taxon>Anaerobacillus</taxon>
    </lineage>
</organism>
<dbReference type="PROSITE" id="PS00710">
    <property type="entry name" value="PGM_PMM"/>
    <property type="match status" value="1"/>
</dbReference>
<comment type="similarity">
    <text evidence="5 15">Belongs to the phosphohexose mutase family.</text>
</comment>
<sequence>MNWKEQYTRWCKEVHLDVELKEQIMLMENDLTHVEDCFYQYLQFGTGGMRGEIGPGPNRMNIYTVRRACQGLAEYIVETGEKEIDQGVVIAYDNRHKSKEFALEAAKTLGANGIKTYVFSDIRPTPELSFAVRHLHAFAGIVITASHNPPEYNGFKLYGYDGGQVTSEVAENITSKITKLQDELKLQVIEIKQLSEKGLLQFVDEEIDRVYLEQMEHIRVNKQLSQSSKDDLKIVYTPLHGTGAYLVQRGLKKHGFNNVTIVKEQENPDPSFSTVVSPNPEEKASFQLAIEYGHRLDGDILLATDPDGDRLGVAVKNLDGDYVVLTGNQLGALILDYILSQKESLPKDGVLLKTIVTSEMGRAIARKYGLETIDTLTGFKYIAEKIKEFESNKDHTFIFGYEESFGFLIGDFVRDKDAIQACLVAAEMAAYHKSKGKSLFEALIDLYCQVGYYQEDLASLTLKGKHGTEKIQHIMNEFRSKKLDSIANGSIEVIEDYQNGVRYFSVSQKEEKINLPASNVLKFHLEVGSWFCLRPSGTEPKLKIYFGVRGEDLKSSDIMLTRLKEAVMDNIEGFTKDE</sequence>
<evidence type="ECO:0000256" key="13">
    <source>
        <dbReference type="ARBA" id="ARBA00041398"/>
    </source>
</evidence>
<dbReference type="AlphaFoldDB" id="A0A4Q0VWJ7"/>
<evidence type="ECO:0000256" key="3">
    <source>
        <dbReference type="ARBA" id="ARBA00005164"/>
    </source>
</evidence>
<feature type="domain" description="Alpha-D-phosphohexomutase alpha/beta/alpha" evidence="17">
    <location>
        <begin position="43"/>
        <end position="181"/>
    </location>
</feature>
<dbReference type="InterPro" id="IPR005846">
    <property type="entry name" value="A-D-PHexomutase_a/b/a-III"/>
</dbReference>
<dbReference type="Gene3D" id="3.40.120.10">
    <property type="entry name" value="Alpha-D-Glucose-1,6-Bisphosphate, subunit A, domain 3"/>
    <property type="match status" value="3"/>
</dbReference>
<dbReference type="PRINTS" id="PR00509">
    <property type="entry name" value="PGMPMM"/>
</dbReference>
<dbReference type="InterPro" id="IPR005843">
    <property type="entry name" value="A-D-PHexomutase_C"/>
</dbReference>
<dbReference type="EMBL" id="QOUX01000023">
    <property type="protein sequence ID" value="RXJ02575.1"/>
    <property type="molecule type" value="Genomic_DNA"/>
</dbReference>
<evidence type="ECO:0000256" key="6">
    <source>
        <dbReference type="ARBA" id="ARBA00012728"/>
    </source>
</evidence>
<comment type="cofactor">
    <cofactor evidence="2">
        <name>Mg(2+)</name>
        <dbReference type="ChEBI" id="CHEBI:18420"/>
    </cofactor>
</comment>
<evidence type="ECO:0000256" key="2">
    <source>
        <dbReference type="ARBA" id="ARBA00001946"/>
    </source>
</evidence>
<dbReference type="Pfam" id="PF02879">
    <property type="entry name" value="PGM_PMM_II"/>
    <property type="match status" value="1"/>
</dbReference>
<evidence type="ECO:0000259" key="17">
    <source>
        <dbReference type="Pfam" id="PF02878"/>
    </source>
</evidence>
<evidence type="ECO:0000256" key="10">
    <source>
        <dbReference type="ARBA" id="ARBA00022842"/>
    </source>
</evidence>
<dbReference type="Proteomes" id="UP000290649">
    <property type="component" value="Unassembled WGS sequence"/>
</dbReference>
<dbReference type="SUPFAM" id="SSF55957">
    <property type="entry name" value="Phosphoglucomutase, C-terminal domain"/>
    <property type="match status" value="1"/>
</dbReference>
<evidence type="ECO:0000256" key="9">
    <source>
        <dbReference type="ARBA" id="ARBA00022723"/>
    </source>
</evidence>
<dbReference type="PANTHER" id="PTHR45745">
    <property type="entry name" value="PHOSPHOMANNOMUTASE 45A"/>
    <property type="match status" value="1"/>
</dbReference>
<dbReference type="OrthoDB" id="9806956at2"/>
<dbReference type="GO" id="GO:0000287">
    <property type="term" value="F:magnesium ion binding"/>
    <property type="evidence" value="ECO:0007669"/>
    <property type="project" value="InterPro"/>
</dbReference>
<keyword evidence="11" id="KW-0413">Isomerase</keyword>
<dbReference type="InterPro" id="IPR005844">
    <property type="entry name" value="A-D-PHexomutase_a/b/a-I"/>
</dbReference>
<reference evidence="20 21" key="1">
    <citation type="journal article" date="2019" name="Int. J. Syst. Evol. Microbiol.">
        <title>Anaerobacillus alkaliphilus sp. nov., a novel alkaliphilic and moderately halophilic bacterium.</title>
        <authorList>
            <person name="Borsodi A.K."/>
            <person name="Aszalos J.M."/>
            <person name="Bihari P."/>
            <person name="Nagy I."/>
            <person name="Schumann P."/>
            <person name="Sproer C."/>
            <person name="Kovacs A.L."/>
            <person name="Boka K."/>
            <person name="Dobosy P."/>
            <person name="Ovari M."/>
            <person name="Szili-Kovacs T."/>
            <person name="Toth E."/>
        </authorList>
    </citation>
    <scope>NUCLEOTIDE SEQUENCE [LARGE SCALE GENOMIC DNA]</scope>
    <source>
        <strain evidence="20 21">B16-10</strain>
    </source>
</reference>
<feature type="domain" description="Alpha-D-phosphohexomutase C-terminal" evidence="16">
    <location>
        <begin position="517"/>
        <end position="550"/>
    </location>
</feature>
<evidence type="ECO:0000256" key="7">
    <source>
        <dbReference type="ARBA" id="ARBA00022526"/>
    </source>
</evidence>
<accession>A0A4Q0VWJ7</accession>
<dbReference type="EC" id="5.4.2.2" evidence="6"/>
<dbReference type="PANTHER" id="PTHR45745:SF1">
    <property type="entry name" value="PHOSPHOGLUCOMUTASE 2B-RELATED"/>
    <property type="match status" value="1"/>
</dbReference>
<evidence type="ECO:0000259" key="19">
    <source>
        <dbReference type="Pfam" id="PF02880"/>
    </source>
</evidence>
<name>A0A4Q0VWJ7_9BACI</name>
<dbReference type="Gene3D" id="3.30.310.50">
    <property type="entry name" value="Alpha-D-phosphohexomutase, C-terminal domain"/>
    <property type="match status" value="1"/>
</dbReference>
<evidence type="ECO:0000259" key="18">
    <source>
        <dbReference type="Pfam" id="PF02879"/>
    </source>
</evidence>
<evidence type="ECO:0000259" key="16">
    <source>
        <dbReference type="Pfam" id="PF00408"/>
    </source>
</evidence>
<keyword evidence="7" id="KW-0313">Glucose metabolism</keyword>
<evidence type="ECO:0000256" key="8">
    <source>
        <dbReference type="ARBA" id="ARBA00022553"/>
    </source>
</evidence>
<evidence type="ECO:0000313" key="21">
    <source>
        <dbReference type="Proteomes" id="UP000290649"/>
    </source>
</evidence>
<keyword evidence="8" id="KW-0597">Phosphoprotein</keyword>
<dbReference type="Pfam" id="PF02880">
    <property type="entry name" value="PGM_PMM_III"/>
    <property type="match status" value="1"/>
</dbReference>
<keyword evidence="21" id="KW-1185">Reference proteome</keyword>
<evidence type="ECO:0000256" key="12">
    <source>
        <dbReference type="ARBA" id="ARBA00039995"/>
    </source>
</evidence>
<feature type="domain" description="Alpha-D-phosphohexomutase alpha/beta/alpha" evidence="19">
    <location>
        <begin position="327"/>
        <end position="445"/>
    </location>
</feature>
<keyword evidence="10 15" id="KW-0460">Magnesium</keyword>
<dbReference type="SUPFAM" id="SSF53738">
    <property type="entry name" value="Phosphoglucomutase, first 3 domains"/>
    <property type="match status" value="3"/>
</dbReference>
<dbReference type="GO" id="GO:0006166">
    <property type="term" value="P:purine ribonucleoside salvage"/>
    <property type="evidence" value="ECO:0007669"/>
    <property type="project" value="TreeGrafter"/>
</dbReference>
<dbReference type="InterPro" id="IPR005841">
    <property type="entry name" value="Alpha-D-phosphohexomutase_SF"/>
</dbReference>
<comment type="pathway">
    <text evidence="3">Glycolipid metabolism; diglucosyl-diacylglycerol biosynthesis.</text>
</comment>
<comment type="pathway">
    <text evidence="4">Lipid metabolism.</text>
</comment>
<proteinExistence type="inferred from homology"/>
<comment type="catalytic activity">
    <reaction evidence="1">
        <text>alpha-D-glucose 1-phosphate = alpha-D-glucose 6-phosphate</text>
        <dbReference type="Rhea" id="RHEA:23536"/>
        <dbReference type="ChEBI" id="CHEBI:58225"/>
        <dbReference type="ChEBI" id="CHEBI:58601"/>
        <dbReference type="EC" id="5.4.2.2"/>
    </reaction>
</comment>
<dbReference type="Pfam" id="PF02878">
    <property type="entry name" value="PGM_PMM_I"/>
    <property type="match status" value="1"/>
</dbReference>
<dbReference type="InterPro" id="IPR036900">
    <property type="entry name" value="A-D-PHexomutase_C_sf"/>
</dbReference>
<keyword evidence="7" id="KW-0119">Carbohydrate metabolism</keyword>
<evidence type="ECO:0000256" key="15">
    <source>
        <dbReference type="RuleBase" id="RU004326"/>
    </source>
</evidence>
<dbReference type="RefSeq" id="WP_129077420.1">
    <property type="nucleotide sequence ID" value="NZ_QOUX01000023.1"/>
</dbReference>
<evidence type="ECO:0000256" key="1">
    <source>
        <dbReference type="ARBA" id="ARBA00000443"/>
    </source>
</evidence>
<dbReference type="InterPro" id="IPR016066">
    <property type="entry name" value="A-D-PHexomutase_CS"/>
</dbReference>
<comment type="caution">
    <text evidence="20">The sequence shown here is derived from an EMBL/GenBank/DDBJ whole genome shotgun (WGS) entry which is preliminary data.</text>
</comment>